<evidence type="ECO:0000256" key="6">
    <source>
        <dbReference type="RuleBase" id="RU364150"/>
    </source>
</evidence>
<dbReference type="GO" id="GO:0006369">
    <property type="term" value="P:termination of RNA polymerase II transcription"/>
    <property type="evidence" value="ECO:0007669"/>
    <property type="project" value="TreeGrafter"/>
</dbReference>
<proteinExistence type="inferred from homology"/>
<accession>A0A3M7T5Z1</accession>
<evidence type="ECO:0000313" key="8">
    <source>
        <dbReference type="Proteomes" id="UP000276133"/>
    </source>
</evidence>
<comment type="subcellular location">
    <subcellularLocation>
        <location evidence="1 6">Nucleus</location>
    </subcellularLocation>
</comment>
<comment type="subunit">
    <text evidence="6">Component of the Mediator complex.</text>
</comment>
<comment type="caution">
    <text evidence="7">The sequence shown here is derived from an EMBL/GenBank/DDBJ whole genome shotgun (WGS) entry which is preliminary data.</text>
</comment>
<dbReference type="GO" id="GO:0003712">
    <property type="term" value="F:transcription coregulator activity"/>
    <property type="evidence" value="ECO:0007669"/>
    <property type="project" value="InterPro"/>
</dbReference>
<comment type="similarity">
    <text evidence="2 6">Belongs to the Mediator complex subunit 18 family.</text>
</comment>
<dbReference type="InterPro" id="IPR019095">
    <property type="entry name" value="Mediator_Med18"/>
</dbReference>
<reference evidence="7 8" key="1">
    <citation type="journal article" date="2018" name="Sci. Rep.">
        <title>Genomic signatures of local adaptation to the degree of environmental predictability in rotifers.</title>
        <authorList>
            <person name="Franch-Gras L."/>
            <person name="Hahn C."/>
            <person name="Garcia-Roger E.M."/>
            <person name="Carmona M.J."/>
            <person name="Serra M."/>
            <person name="Gomez A."/>
        </authorList>
    </citation>
    <scope>NUCLEOTIDE SEQUENCE [LARGE SCALE GENOMIC DNA]</scope>
    <source>
        <strain evidence="7">HYR1</strain>
    </source>
</reference>
<dbReference type="AlphaFoldDB" id="A0A3M7T5Z1"/>
<evidence type="ECO:0000256" key="4">
    <source>
        <dbReference type="ARBA" id="ARBA00023163"/>
    </source>
</evidence>
<name>A0A3M7T5Z1_BRAPC</name>
<evidence type="ECO:0000256" key="5">
    <source>
        <dbReference type="ARBA" id="ARBA00023242"/>
    </source>
</evidence>
<evidence type="ECO:0000256" key="1">
    <source>
        <dbReference type="ARBA" id="ARBA00004123"/>
    </source>
</evidence>
<dbReference type="EMBL" id="REGN01000219">
    <property type="protein sequence ID" value="RNA43493.1"/>
    <property type="molecule type" value="Genomic_DNA"/>
</dbReference>
<protein>
    <recommendedName>
        <fullName evidence="6">Mediator of RNA polymerase II transcription subunit 18</fullName>
    </recommendedName>
    <alternativeName>
        <fullName evidence="6">Mediator complex subunit 18</fullName>
    </alternativeName>
</protein>
<dbReference type="GO" id="GO:0070847">
    <property type="term" value="C:core mediator complex"/>
    <property type="evidence" value="ECO:0007669"/>
    <property type="project" value="TreeGrafter"/>
</dbReference>
<keyword evidence="5 6" id="KW-0539">Nucleus</keyword>
<keyword evidence="3 6" id="KW-0805">Transcription regulation</keyword>
<comment type="function">
    <text evidence="6">Component of the Mediator complex, a coactivator involved in the regulated transcription of nearly all RNA polymerase II-dependent genes. Mediator functions as a bridge to convey information from gene-specific regulatory proteins to the basal RNA polymerase II transcription machinery. Mediator is recruited to promoters by direct interactions with regulatory proteins and serves as a scaffold for the assembly of a functional preinitiation complex with RNA polymerase II and the general transcription factors.</text>
</comment>
<dbReference type="Proteomes" id="UP000276133">
    <property type="component" value="Unassembled WGS sequence"/>
</dbReference>
<dbReference type="Gene3D" id="2.40.320.10">
    <property type="entry name" value="Hypothetical Protein Pfu-838710-001"/>
    <property type="match status" value="1"/>
</dbReference>
<dbReference type="OrthoDB" id="10018982at2759"/>
<evidence type="ECO:0000256" key="3">
    <source>
        <dbReference type="ARBA" id="ARBA00023015"/>
    </source>
</evidence>
<organism evidence="7 8">
    <name type="scientific">Brachionus plicatilis</name>
    <name type="common">Marine rotifer</name>
    <name type="synonym">Brachionus muelleri</name>
    <dbReference type="NCBI Taxonomy" id="10195"/>
    <lineage>
        <taxon>Eukaryota</taxon>
        <taxon>Metazoa</taxon>
        <taxon>Spiralia</taxon>
        <taxon>Gnathifera</taxon>
        <taxon>Rotifera</taxon>
        <taxon>Eurotatoria</taxon>
        <taxon>Monogononta</taxon>
        <taxon>Pseudotrocha</taxon>
        <taxon>Ploima</taxon>
        <taxon>Brachionidae</taxon>
        <taxon>Brachionus</taxon>
    </lineage>
</organism>
<evidence type="ECO:0000313" key="7">
    <source>
        <dbReference type="EMBL" id="RNA43493.1"/>
    </source>
</evidence>
<keyword evidence="6" id="KW-0010">Activator</keyword>
<dbReference type="Pfam" id="PF09637">
    <property type="entry name" value="Med18"/>
    <property type="match status" value="1"/>
</dbReference>
<evidence type="ECO:0000256" key="2">
    <source>
        <dbReference type="ARBA" id="ARBA00009814"/>
    </source>
</evidence>
<dbReference type="PANTHER" id="PTHR13321:SF2">
    <property type="entry name" value="MEDIATOR OF RNA POLYMERASE II TRANSCRIPTION SUBUNIT 18"/>
    <property type="match status" value="1"/>
</dbReference>
<keyword evidence="4 6" id="KW-0804">Transcription</keyword>
<gene>
    <name evidence="6" type="primary">MED18</name>
    <name evidence="7" type="ORF">BpHYR1_014044</name>
</gene>
<dbReference type="GO" id="GO:0016592">
    <property type="term" value="C:mediator complex"/>
    <property type="evidence" value="ECO:0007669"/>
    <property type="project" value="InterPro"/>
</dbReference>
<keyword evidence="8" id="KW-1185">Reference proteome</keyword>
<dbReference type="PANTHER" id="PTHR13321">
    <property type="entry name" value="MEDIATOR OF RNA POLYMERASE II TRANSCRIPTION, SUBUNIT 18"/>
    <property type="match status" value="1"/>
</dbReference>
<dbReference type="GO" id="GO:0006357">
    <property type="term" value="P:regulation of transcription by RNA polymerase II"/>
    <property type="evidence" value="ECO:0007669"/>
    <property type="project" value="InterPro"/>
</dbReference>
<sequence length="206" mass="23016">MEIFQSAIQGKVIKMNEYFLVGSVLDPVKDGFLEILRGLCDNPENKPVEFLETEYIYLKTNPNGPNVTLRARKVGSPPDTAQHCHLKYVGSIDYKTDKVMVRTYNDCLTSSNLDEYLTALGFNLESELIIKGNLFHKGHLKIVVSKIFQPSATEPQALSNSHLVEISCTGPPGQTAIADSVKQFADLLKPFVRMDKISQINEELNI</sequence>
<dbReference type="STRING" id="10195.A0A3M7T5Z1"/>